<dbReference type="Proteomes" id="UP000019678">
    <property type="component" value="Unassembled WGS sequence"/>
</dbReference>
<evidence type="ECO:0000256" key="2">
    <source>
        <dbReference type="SAM" id="Phobius"/>
    </source>
</evidence>
<accession>A0A017TFT1</accession>
<comment type="caution">
    <text evidence="3">The sequence shown here is derived from an EMBL/GenBank/DDBJ whole genome shotgun (WGS) entry which is preliminary data.</text>
</comment>
<sequence>MMARARQQHPTHLTEFEKLVTSTDPWHGAQPPGRCTKLVDEEIGCSGAMLYPPRPNDLNLLQRFFGAFDAGTPHRASGQAGESLFRIDPTSRRELLGRSPERRMKAGAIVVVERIAFIGPHQLDLTPFRQLGRLVEDESPSTDLRLQRQRYTHQTSMSGPPAGHAHPELSRALCGSGPDARRLRKRAKTPAAWLKSSGRPRSDRTATCYVPPTSMDLKLGIPVWLLCGIIGAWIATTKGRGGCFWFLLCAILGPIGVVVAAVVSRTDRGDRSS</sequence>
<feature type="transmembrane region" description="Helical" evidence="2">
    <location>
        <begin position="219"/>
        <end position="236"/>
    </location>
</feature>
<dbReference type="AlphaFoldDB" id="A0A017TFT1"/>
<keyword evidence="4" id="KW-1185">Reference proteome</keyword>
<evidence type="ECO:0000313" key="3">
    <source>
        <dbReference type="EMBL" id="EYF08064.1"/>
    </source>
</evidence>
<feature type="region of interest" description="Disordered" evidence="1">
    <location>
        <begin position="151"/>
        <end position="171"/>
    </location>
</feature>
<organism evidence="3 4">
    <name type="scientific">Chondromyces apiculatus DSM 436</name>
    <dbReference type="NCBI Taxonomy" id="1192034"/>
    <lineage>
        <taxon>Bacteria</taxon>
        <taxon>Pseudomonadati</taxon>
        <taxon>Myxococcota</taxon>
        <taxon>Polyangia</taxon>
        <taxon>Polyangiales</taxon>
        <taxon>Polyangiaceae</taxon>
        <taxon>Chondromyces</taxon>
    </lineage>
</organism>
<keyword evidence="2" id="KW-0472">Membrane</keyword>
<evidence type="ECO:0000313" key="4">
    <source>
        <dbReference type="Proteomes" id="UP000019678"/>
    </source>
</evidence>
<feature type="region of interest" description="Disordered" evidence="1">
    <location>
        <begin position="185"/>
        <end position="205"/>
    </location>
</feature>
<name>A0A017TFT1_9BACT</name>
<gene>
    <name evidence="3" type="ORF">CAP_5824</name>
</gene>
<keyword evidence="2" id="KW-1133">Transmembrane helix</keyword>
<dbReference type="EMBL" id="ASRX01000005">
    <property type="protein sequence ID" value="EYF08064.1"/>
    <property type="molecule type" value="Genomic_DNA"/>
</dbReference>
<reference evidence="3 4" key="1">
    <citation type="submission" date="2013-05" db="EMBL/GenBank/DDBJ databases">
        <title>Genome assembly of Chondromyces apiculatus DSM 436.</title>
        <authorList>
            <person name="Sharma G."/>
            <person name="Khatri I."/>
            <person name="Kaur C."/>
            <person name="Mayilraj S."/>
            <person name="Subramanian S."/>
        </authorList>
    </citation>
    <scope>NUCLEOTIDE SEQUENCE [LARGE SCALE GENOMIC DNA]</scope>
    <source>
        <strain evidence="3 4">DSM 436</strain>
    </source>
</reference>
<keyword evidence="2" id="KW-0812">Transmembrane</keyword>
<feature type="transmembrane region" description="Helical" evidence="2">
    <location>
        <begin position="242"/>
        <end position="263"/>
    </location>
</feature>
<proteinExistence type="predicted"/>
<protein>
    <submittedName>
        <fullName evidence="3">Uncharacterized protein</fullName>
    </submittedName>
</protein>
<evidence type="ECO:0000256" key="1">
    <source>
        <dbReference type="SAM" id="MobiDB-lite"/>
    </source>
</evidence>